<dbReference type="Proteomes" id="UP000740413">
    <property type="component" value="Unassembled WGS sequence"/>
</dbReference>
<dbReference type="PANTHER" id="PTHR43433:SF5">
    <property type="entry name" value="AB HYDROLASE-1 DOMAIN-CONTAINING PROTEIN"/>
    <property type="match status" value="1"/>
</dbReference>
<evidence type="ECO:0000313" key="3">
    <source>
        <dbReference type="Proteomes" id="UP000740413"/>
    </source>
</evidence>
<dbReference type="InterPro" id="IPR029058">
    <property type="entry name" value="AB_hydrolase_fold"/>
</dbReference>
<evidence type="ECO:0000313" key="2">
    <source>
        <dbReference type="EMBL" id="MBT2161335.1"/>
    </source>
</evidence>
<dbReference type="PANTHER" id="PTHR43433">
    <property type="entry name" value="HYDROLASE, ALPHA/BETA FOLD FAMILY PROTEIN"/>
    <property type="match status" value="1"/>
</dbReference>
<accession>A0ABS5WER7</accession>
<dbReference type="InterPro" id="IPR000073">
    <property type="entry name" value="AB_hydrolase_1"/>
</dbReference>
<keyword evidence="3" id="KW-1185">Reference proteome</keyword>
<dbReference type="PRINTS" id="PR00111">
    <property type="entry name" value="ABHYDROLASE"/>
</dbReference>
<keyword evidence="2" id="KW-0378">Hydrolase</keyword>
<proteinExistence type="predicted"/>
<dbReference type="GO" id="GO:0016787">
    <property type="term" value="F:hydrolase activity"/>
    <property type="evidence" value="ECO:0007669"/>
    <property type="project" value="UniProtKB-KW"/>
</dbReference>
<dbReference type="Gene3D" id="3.40.50.1820">
    <property type="entry name" value="alpha/beta hydrolase"/>
    <property type="match status" value="1"/>
</dbReference>
<name>A0ABS5WER7_9FLAO</name>
<dbReference type="Pfam" id="PF00561">
    <property type="entry name" value="Abhydrolase_1"/>
    <property type="match status" value="2"/>
</dbReference>
<feature type="domain" description="AB hydrolase-1" evidence="1">
    <location>
        <begin position="22"/>
        <end position="129"/>
    </location>
</feature>
<sequence>MSFVTVNGIQLYYETRGPVEAKPLLLIMGITAACSVWEKHVSYWEKEYRCIIFDNRGVGMSDKPEGPYTTAQMADDSAALLEALNIPNAAVVGVSMGGAIALEMSIRHPEKVSAMVAMCPWASCDRKGEAIFRHITHIKAHLRPEQFAHFMQLLIFDKPTFDDDAEYEGLVSGQKGAALEAIQQPLHGLEAQAEACINHNVVAQLPQIKSPTLVIGGKQDMFVPEWMVREVSEGIPNSELHLYDNAGHAFHWEKLDDFNPRVLNWLKANY</sequence>
<protein>
    <submittedName>
        <fullName evidence="2">Alpha/beta hydrolase</fullName>
    </submittedName>
</protein>
<feature type="domain" description="AB hydrolase-1" evidence="1">
    <location>
        <begin position="203"/>
        <end position="254"/>
    </location>
</feature>
<organism evidence="2 3">
    <name type="scientific">Zobellia barbeyronii</name>
    <dbReference type="NCBI Taxonomy" id="2748009"/>
    <lineage>
        <taxon>Bacteria</taxon>
        <taxon>Pseudomonadati</taxon>
        <taxon>Bacteroidota</taxon>
        <taxon>Flavobacteriia</taxon>
        <taxon>Flavobacteriales</taxon>
        <taxon>Flavobacteriaceae</taxon>
        <taxon>Zobellia</taxon>
    </lineage>
</organism>
<comment type="caution">
    <text evidence="2">The sequence shown here is derived from an EMBL/GenBank/DDBJ whole genome shotgun (WGS) entry which is preliminary data.</text>
</comment>
<dbReference type="SUPFAM" id="SSF53474">
    <property type="entry name" value="alpha/beta-Hydrolases"/>
    <property type="match status" value="1"/>
</dbReference>
<dbReference type="RefSeq" id="WP_214611473.1">
    <property type="nucleotide sequence ID" value="NZ_JACATN010000002.1"/>
</dbReference>
<dbReference type="EMBL" id="JACATN010000002">
    <property type="protein sequence ID" value="MBT2161335.1"/>
    <property type="molecule type" value="Genomic_DNA"/>
</dbReference>
<gene>
    <name evidence="2" type="ORF">HW347_08655</name>
</gene>
<evidence type="ECO:0000259" key="1">
    <source>
        <dbReference type="Pfam" id="PF00561"/>
    </source>
</evidence>
<dbReference type="InterPro" id="IPR050471">
    <property type="entry name" value="AB_hydrolase"/>
</dbReference>
<reference evidence="3" key="1">
    <citation type="submission" date="2023-07" db="EMBL/GenBank/DDBJ databases">
        <title>Zobellia barbeyronii sp. nov., a new marine flavobacterium, isolated from green and red algae.</title>
        <authorList>
            <person name="Nedashkovskaya O.I."/>
            <person name="Otstavnykh N."/>
            <person name="Zhukova N."/>
            <person name="Guzev K."/>
            <person name="Chausova V."/>
            <person name="Tekutyeva L."/>
            <person name="Mikhailov V."/>
            <person name="Isaeva M."/>
        </authorList>
    </citation>
    <scope>NUCLEOTIDE SEQUENCE [LARGE SCALE GENOMIC DNA]</scope>
    <source>
        <strain evidence="3">KMM 6746</strain>
    </source>
</reference>